<dbReference type="Pfam" id="PF17957">
    <property type="entry name" value="Big_7"/>
    <property type="match status" value="1"/>
</dbReference>
<feature type="chain" id="PRO_5027605476" description="Fibronectin type-III domain-containing protein" evidence="1">
    <location>
        <begin position="24"/>
        <end position="698"/>
    </location>
</feature>
<feature type="signal peptide" evidence="1">
    <location>
        <begin position="1"/>
        <end position="23"/>
    </location>
</feature>
<name>A0A7C4Q1T6_9CHLR</name>
<dbReference type="SUPFAM" id="SSF49265">
    <property type="entry name" value="Fibronectin type III"/>
    <property type="match status" value="1"/>
</dbReference>
<keyword evidence="1" id="KW-0732">Signal</keyword>
<evidence type="ECO:0000259" key="2">
    <source>
        <dbReference type="PROSITE" id="PS50853"/>
    </source>
</evidence>
<protein>
    <recommendedName>
        <fullName evidence="2">Fibronectin type-III domain-containing protein</fullName>
    </recommendedName>
</protein>
<reference evidence="3" key="1">
    <citation type="journal article" date="2020" name="mSystems">
        <title>Genome- and Community-Level Interaction Insights into Carbon Utilization and Element Cycling Functions of Hydrothermarchaeota in Hydrothermal Sediment.</title>
        <authorList>
            <person name="Zhou Z."/>
            <person name="Liu Y."/>
            <person name="Xu W."/>
            <person name="Pan J."/>
            <person name="Luo Z.H."/>
            <person name="Li M."/>
        </authorList>
    </citation>
    <scope>NUCLEOTIDE SEQUENCE [LARGE SCALE GENOMIC DNA]</scope>
    <source>
        <strain evidence="3">SpSt-556</strain>
    </source>
</reference>
<comment type="caution">
    <text evidence="3">The sequence shown here is derived from an EMBL/GenBank/DDBJ whole genome shotgun (WGS) entry which is preliminary data.</text>
</comment>
<dbReference type="SUPFAM" id="SSF51261">
    <property type="entry name" value="Duplicated hybrid motif"/>
    <property type="match status" value="1"/>
</dbReference>
<dbReference type="InterPro" id="IPR036116">
    <property type="entry name" value="FN3_sf"/>
</dbReference>
<dbReference type="CDD" id="cd12797">
    <property type="entry name" value="M23_peptidase"/>
    <property type="match status" value="1"/>
</dbReference>
<dbReference type="InterPro" id="IPR016047">
    <property type="entry name" value="M23ase_b-sheet_dom"/>
</dbReference>
<dbReference type="Gene3D" id="2.60.40.10">
    <property type="entry name" value="Immunoglobulins"/>
    <property type="match status" value="2"/>
</dbReference>
<dbReference type="InterPro" id="IPR013783">
    <property type="entry name" value="Ig-like_fold"/>
</dbReference>
<dbReference type="Pfam" id="PF01551">
    <property type="entry name" value="Peptidase_M23"/>
    <property type="match status" value="1"/>
</dbReference>
<organism evidence="3">
    <name type="scientific">Bellilinea caldifistulae</name>
    <dbReference type="NCBI Taxonomy" id="360411"/>
    <lineage>
        <taxon>Bacteria</taxon>
        <taxon>Bacillati</taxon>
        <taxon>Chloroflexota</taxon>
        <taxon>Anaerolineae</taxon>
        <taxon>Anaerolineales</taxon>
        <taxon>Anaerolineaceae</taxon>
        <taxon>Bellilinea</taxon>
    </lineage>
</organism>
<dbReference type="CDD" id="cd00063">
    <property type="entry name" value="FN3"/>
    <property type="match status" value="1"/>
</dbReference>
<dbReference type="AlphaFoldDB" id="A0A7C4Q1T6"/>
<dbReference type="Gene3D" id="2.60.120.380">
    <property type="match status" value="1"/>
</dbReference>
<feature type="domain" description="Fibronectin type-III" evidence="2">
    <location>
        <begin position="466"/>
        <end position="565"/>
    </location>
</feature>
<sequence>MPFRIRLSLLILSCIMVFLTAPAEPPLLPTSEATKNDLWSAFNQRLQSNAAIRPLAFDLFTPELDTAFLTADGNTAVLWLALRDDYGRRLATEPGLALARQTPTGWQILLPGDPDWQEMLISLPPQSLPGEIQPLPANLQNEEIIIHAPLTGYYLPYAAGTARWMEGSISHFQFIPELGYPSCSIEYCRYAYDFTDYTSFPLLASKEGYVLASRDSCPDGSPTCTNYIVLHNRAEDTYQIYLHLAYGTIPDKLTPGTFVQRGQYIGDSDDTGYSTSQHVHFMVVDKNTLYFSNSGYYWGRSMDIRFADVPINNGIPRNCYEVTRFPIYDGATECLGNKLDPRNPANDWYVSGNVGAFPPTGSLTRPAAGATLLQGTGSTIDVTATAADDVRVTGVRLVVKVNGQWVEAGPKVTTPVQSSLYDWDVDLCSAGPLNGEVEIALRAWDHEGNMAAALSPRSVFVDHACPPSASQLKLAEVFDSTAVRLSWDGFDNGAGFGGFELQWRQEPDTWQNGGILTIPSHRRSVWFVGKPGASYAFRLRAIDINGQVEDWPAGDAAERFATLPSYCQSDENEPDDTPAQARSLRAGEWLSANLCGADNSDWYRIEILSAGNYLIPAFSHNGGAAVKMRLFAQDAASEVAAAQAAAAGENAYLRFHSPGSGIYYLQVESLLPDLMGTDAVYRLNLWEVQDTFLPLISR</sequence>
<evidence type="ECO:0000313" key="3">
    <source>
        <dbReference type="EMBL" id="HGS86270.1"/>
    </source>
</evidence>
<dbReference type="InterPro" id="IPR011055">
    <property type="entry name" value="Dup_hybrid_motif"/>
</dbReference>
<evidence type="ECO:0000256" key="1">
    <source>
        <dbReference type="SAM" id="SignalP"/>
    </source>
</evidence>
<dbReference type="PROSITE" id="PS50853">
    <property type="entry name" value="FN3"/>
    <property type="match status" value="1"/>
</dbReference>
<dbReference type="InterPro" id="IPR003961">
    <property type="entry name" value="FN3_dom"/>
</dbReference>
<accession>A0A7C4Q1T6</accession>
<proteinExistence type="predicted"/>
<gene>
    <name evidence="3" type="ORF">ENT17_01465</name>
</gene>
<dbReference type="Gene3D" id="2.70.70.10">
    <property type="entry name" value="Glucose Permease (Domain IIA)"/>
    <property type="match status" value="1"/>
</dbReference>
<dbReference type="EMBL" id="DSXR01000019">
    <property type="protein sequence ID" value="HGS86270.1"/>
    <property type="molecule type" value="Genomic_DNA"/>
</dbReference>